<dbReference type="GO" id="GO:0008270">
    <property type="term" value="F:zinc ion binding"/>
    <property type="evidence" value="ECO:0007669"/>
    <property type="project" value="UniProtKB-KW"/>
</dbReference>
<comment type="caution">
    <text evidence="7">The sequence shown here is derived from an EMBL/GenBank/DDBJ whole genome shotgun (WGS) entry which is preliminary data.</text>
</comment>
<keyword evidence="1" id="KW-0479">Metal-binding</keyword>
<dbReference type="SMART" id="SM00547">
    <property type="entry name" value="ZnF_RBZ"/>
    <property type="match status" value="3"/>
</dbReference>
<keyword evidence="2 4" id="KW-0863">Zinc-finger</keyword>
<feature type="region of interest" description="Disordered" evidence="5">
    <location>
        <begin position="731"/>
        <end position="750"/>
    </location>
</feature>
<feature type="compositionally biased region" description="Low complexity" evidence="5">
    <location>
        <begin position="409"/>
        <end position="421"/>
    </location>
</feature>
<evidence type="ECO:0000256" key="2">
    <source>
        <dbReference type="ARBA" id="ARBA00022771"/>
    </source>
</evidence>
<accession>A0AAW0EVJ4</accession>
<feature type="region of interest" description="Disordered" evidence="5">
    <location>
        <begin position="148"/>
        <end position="198"/>
    </location>
</feature>
<feature type="compositionally biased region" description="Low complexity" evidence="5">
    <location>
        <begin position="151"/>
        <end position="166"/>
    </location>
</feature>
<feature type="region of interest" description="Disordered" evidence="5">
    <location>
        <begin position="580"/>
        <end position="605"/>
    </location>
</feature>
<dbReference type="PROSITE" id="PS01358">
    <property type="entry name" value="ZF_RANBP2_1"/>
    <property type="match status" value="1"/>
</dbReference>
<evidence type="ECO:0000256" key="1">
    <source>
        <dbReference type="ARBA" id="ARBA00022723"/>
    </source>
</evidence>
<feature type="compositionally biased region" description="Basic and acidic residues" evidence="5">
    <location>
        <begin position="179"/>
        <end position="188"/>
    </location>
</feature>
<dbReference type="Proteomes" id="UP001430356">
    <property type="component" value="Unassembled WGS sequence"/>
</dbReference>
<organism evidence="7 8">
    <name type="scientific">Novymonas esmeraldas</name>
    <dbReference type="NCBI Taxonomy" id="1808958"/>
    <lineage>
        <taxon>Eukaryota</taxon>
        <taxon>Discoba</taxon>
        <taxon>Euglenozoa</taxon>
        <taxon>Kinetoplastea</taxon>
        <taxon>Metakinetoplastina</taxon>
        <taxon>Trypanosomatida</taxon>
        <taxon>Trypanosomatidae</taxon>
        <taxon>Novymonas</taxon>
    </lineage>
</organism>
<evidence type="ECO:0000256" key="3">
    <source>
        <dbReference type="ARBA" id="ARBA00022833"/>
    </source>
</evidence>
<feature type="region of interest" description="Disordered" evidence="5">
    <location>
        <begin position="633"/>
        <end position="661"/>
    </location>
</feature>
<dbReference type="PROSITE" id="PS50199">
    <property type="entry name" value="ZF_RANBP2_2"/>
    <property type="match status" value="1"/>
</dbReference>
<feature type="region of interest" description="Disordered" evidence="5">
    <location>
        <begin position="943"/>
        <end position="962"/>
    </location>
</feature>
<feature type="domain" description="RanBP2-type" evidence="6">
    <location>
        <begin position="1262"/>
        <end position="1291"/>
    </location>
</feature>
<dbReference type="EMBL" id="JAECZO010000118">
    <property type="protein sequence ID" value="KAK7197754.1"/>
    <property type="molecule type" value="Genomic_DNA"/>
</dbReference>
<feature type="region of interest" description="Disordered" evidence="5">
    <location>
        <begin position="48"/>
        <end position="69"/>
    </location>
</feature>
<evidence type="ECO:0000259" key="6">
    <source>
        <dbReference type="PROSITE" id="PS50199"/>
    </source>
</evidence>
<sequence length="2052" mass="216143">MRRPHVRGAVALLKARREPNLDLRVACNRSHRAPSSPCVSLPLSTPVMHSTAAPPPPPPSLSTSCDGSHGPPVGEVPLASVLFYLLQLRHWTTPAPLPAAGAVAAATPRTRSTGTPTASSDVLTPVLAEAARLRGEVRAVGDVLRAHRRSCSASPTPTAPSASLPPRRGRQGDSGAAPSRDRTADRRRSPLQPTTVPTDGEEAWLLLPLQRAVVEGVLCRLRVLERALARCAVRGGAGADSGSVTDPRLAAEVQDFFDEEVRVAAELVALRGAHEQDAQSLEVLVHVQTAAANAGVSLPVERLVSAASAAAATATSAAATQPSHRRGERGGASWRSCVPWLLTCYGAALTPSAALGADARAGAAQPATQGDDSDGVRWSTASAWMTAAADRVCATPTAELLLRLAPPAGAAASSDTGAPARPQESARTHPFEPWQRVLDAEADSSAAPPSGTSLVHSDGDASRRGATDKWLLTWFAERAAAHMPWEVDSGSLGVGGSTWRVYWLLVVRGMVVSGGRAVEELLALRRGASAPRRHDAHVAEVQFHAVGSYVSLRRITSFLQHHRRLVPLLQLHALASGCAGQPAQPDRLPSSGSSSSGPSHRAAGHGADAVSMAAAAARWRRCVLAGVLLQPPPAASTAQDTRHHQRRRRADGQLHSSAPPHGEAGVMLWREVALLDAYTLITLGHVSERAIDGAEVDRHATLRYVAWLQEECAGHLVVLGGLREEQADAASSACGTADEDAAPRDRGAPPVAMSHARRAVLLQHLTPRTHAALVAKLREGLRLSTKVLVRWGTPEHICRLHLRYPSMGPSWEVGRAMLQCGQYGAAVEVLQGLLQVGDSSSSTAAPLSRSSSGAAAVRQLLLEAMEGAAVALLLQSQEVAGGVAATAGRTSDVGSVNGEEEEEVPLPAELRTRLHSLHAHLRSLPVPLPLCLHAVMRGLASPASAGADASTTPSHRTHSPPRLVLGLRTSAEERARTSAVLCTYLLRRHLAQDAGEGLLSATVELWASTAAPYLGRRCTTSHGGDADAASASAASSRVPQPSLQLSATDTYIRAVAARLLHGYPQLPVARLLLSRLVQLTTAPTPSSPRPPTDAGANVLGEPVAVTASDARVALSVAWLLGLLYAPARAPELSSAHPTAGPAAPLVVPVSLAYRLCVPATAAVAATVHAGEAPSARQTMTEPPPPPHPAPRLWWNAGFTQRYALDTLSLMPRIAVECVERLMRQLEALHAVSATATSSESIVVSLERVTAVAARRRAVEEQQRQPWQCSTCLLWNSRHARTCRRCSASSTVLLQCSACRCLTSSAGDRADVELHCDVCAALLASPTPSSPASMVAATATVTGTGRTAARYSTSTAIARVVPLRPWTCTHCRTANEPHHVFFCRGCGRASTDTAKCEAVAAAGDADGVCTCCGYRPGPGDTPLLPWCHRCGALRARIQALQEKPASGGLPASLPTVGAPASQPHAPFLWWCAECTTALNPWTRTHCDVCGAGRPAAAAGAVEAAQEAVACLPAHTASPSSLDAWNTAAPLVAVRWQMHTCLSCKSQTRVGQSHCWSCHAPLVWPPEVRQAVVDGWHRWVSQVAHVVVGDAGAVGADAADAVLQVRHEVTRWVCLRDGCMHVNHVTAGAADCSGGAEAEAASAATARDGQCAACAYTRRRPAHALDPVVDRFAWRAASLTAAQVVEAVVLPDSAPRPGDVIDRSPERRDAGGAAADGPVLISRRECRGSSAAALCPACGARGTRAATSDAAAMASRCGRRLFMVEVCDSCGWCVWGRSSCAYDAPDEWVGDAVCRRGDAPPLPLPPGEHAMALRLLLKALQLVVHEAVAVERPEVSSAAAVRRPLDWAWLSRFVLSGVRLLTSSVAEGQLHVRAAWGGDPHERLPWRGCDIASAQHACAAEPRIPVLESDAGDGGGGGTVHSAILHVRHVVEGVCDLVEHRVRRAVPRAAPSRHRTTVPLLPPSLQDVWTRRLLVAALDLIDVVNASTVYDEIGYHTLQRLCLLLRPAEAAHIQTETKWMYLHGMKLSRRQALHGCVQCEQCLTNHGPTQPCAP</sequence>
<feature type="region of interest" description="Disordered" evidence="5">
    <location>
        <begin position="1021"/>
        <end position="1041"/>
    </location>
</feature>
<proteinExistence type="predicted"/>
<reference evidence="7 8" key="1">
    <citation type="journal article" date="2021" name="MBio">
        <title>A New Model Trypanosomatid, Novymonas esmeraldas: Genomic Perception of Its 'Candidatus Pandoraea novymonadis' Endosymbiont.</title>
        <authorList>
            <person name="Zakharova A."/>
            <person name="Saura A."/>
            <person name="Butenko A."/>
            <person name="Podesvova L."/>
            <person name="Warmusova S."/>
            <person name="Kostygov A.Y."/>
            <person name="Nenarokova A."/>
            <person name="Lukes J."/>
            <person name="Opperdoes F.R."/>
            <person name="Yurchenko V."/>
        </authorList>
    </citation>
    <scope>NUCLEOTIDE SEQUENCE [LARGE SCALE GENOMIC DNA]</scope>
    <source>
        <strain evidence="7 8">E262AT.01</strain>
    </source>
</reference>
<keyword evidence="8" id="KW-1185">Reference proteome</keyword>
<feature type="region of interest" description="Disordered" evidence="5">
    <location>
        <begin position="409"/>
        <end position="463"/>
    </location>
</feature>
<keyword evidence="3" id="KW-0862">Zinc</keyword>
<gene>
    <name evidence="7" type="ORF">NESM_000727800</name>
</gene>
<evidence type="ECO:0000256" key="4">
    <source>
        <dbReference type="PROSITE-ProRule" id="PRU00322"/>
    </source>
</evidence>
<feature type="compositionally biased region" description="Low complexity" evidence="5">
    <location>
        <begin position="1026"/>
        <end position="1036"/>
    </location>
</feature>
<evidence type="ECO:0000313" key="8">
    <source>
        <dbReference type="Proteomes" id="UP001430356"/>
    </source>
</evidence>
<evidence type="ECO:0000256" key="5">
    <source>
        <dbReference type="SAM" id="MobiDB-lite"/>
    </source>
</evidence>
<feature type="compositionally biased region" description="Low complexity" evidence="5">
    <location>
        <begin position="589"/>
        <end position="605"/>
    </location>
</feature>
<dbReference type="InterPro" id="IPR001876">
    <property type="entry name" value="Znf_RanBP2"/>
</dbReference>
<name>A0AAW0EVJ4_9TRYP</name>
<evidence type="ECO:0000313" key="7">
    <source>
        <dbReference type="EMBL" id="KAK7197754.1"/>
    </source>
</evidence>
<protein>
    <recommendedName>
        <fullName evidence="6">RanBP2-type domain-containing protein</fullName>
    </recommendedName>
</protein>